<evidence type="ECO:0000313" key="2">
    <source>
        <dbReference type="Proteomes" id="UP001154282"/>
    </source>
</evidence>
<dbReference type="Proteomes" id="UP001154282">
    <property type="component" value="Unassembled WGS sequence"/>
</dbReference>
<protein>
    <submittedName>
        <fullName evidence="1">Uncharacterized protein</fullName>
    </submittedName>
</protein>
<sequence length="41" mass="4716">MFQLQLKPTKRKESTKLVIRGSNRVIFSAQIRLVLKPSSDT</sequence>
<keyword evidence="2" id="KW-1185">Reference proteome</keyword>
<accession>A0AAV0IT23</accession>
<name>A0AAV0IT23_9ROSI</name>
<dbReference type="AlphaFoldDB" id="A0AAV0IT23"/>
<dbReference type="EMBL" id="CAMGYJ010000004">
    <property type="protein sequence ID" value="CAI0400639.1"/>
    <property type="molecule type" value="Genomic_DNA"/>
</dbReference>
<gene>
    <name evidence="1" type="ORF">LITE_LOCUS10825</name>
</gene>
<organism evidence="1 2">
    <name type="scientific">Linum tenue</name>
    <dbReference type="NCBI Taxonomy" id="586396"/>
    <lineage>
        <taxon>Eukaryota</taxon>
        <taxon>Viridiplantae</taxon>
        <taxon>Streptophyta</taxon>
        <taxon>Embryophyta</taxon>
        <taxon>Tracheophyta</taxon>
        <taxon>Spermatophyta</taxon>
        <taxon>Magnoliopsida</taxon>
        <taxon>eudicotyledons</taxon>
        <taxon>Gunneridae</taxon>
        <taxon>Pentapetalae</taxon>
        <taxon>rosids</taxon>
        <taxon>fabids</taxon>
        <taxon>Malpighiales</taxon>
        <taxon>Linaceae</taxon>
        <taxon>Linum</taxon>
    </lineage>
</organism>
<comment type="caution">
    <text evidence="1">The sequence shown here is derived from an EMBL/GenBank/DDBJ whole genome shotgun (WGS) entry which is preliminary data.</text>
</comment>
<evidence type="ECO:0000313" key="1">
    <source>
        <dbReference type="EMBL" id="CAI0400639.1"/>
    </source>
</evidence>
<reference evidence="1" key="1">
    <citation type="submission" date="2022-08" db="EMBL/GenBank/DDBJ databases">
        <authorList>
            <person name="Gutierrez-Valencia J."/>
        </authorList>
    </citation>
    <scope>NUCLEOTIDE SEQUENCE</scope>
</reference>
<proteinExistence type="predicted"/>